<name>A0A645C5I2_9ZZZZ</name>
<reference evidence="2" key="1">
    <citation type="submission" date="2019-08" db="EMBL/GenBank/DDBJ databases">
        <authorList>
            <person name="Kucharzyk K."/>
            <person name="Murdoch R.W."/>
            <person name="Higgins S."/>
            <person name="Loffler F."/>
        </authorList>
    </citation>
    <scope>NUCLEOTIDE SEQUENCE</scope>
</reference>
<dbReference type="AlphaFoldDB" id="A0A645C5I2"/>
<proteinExistence type="predicted"/>
<dbReference type="GO" id="GO:0003677">
    <property type="term" value="F:DNA binding"/>
    <property type="evidence" value="ECO:0007669"/>
    <property type="project" value="InterPro"/>
</dbReference>
<dbReference type="PROSITE" id="PS51736">
    <property type="entry name" value="RECOMBINASES_3"/>
    <property type="match status" value="1"/>
</dbReference>
<dbReference type="GO" id="GO:0000150">
    <property type="term" value="F:DNA strand exchange activity"/>
    <property type="evidence" value="ECO:0007669"/>
    <property type="project" value="InterPro"/>
</dbReference>
<evidence type="ECO:0000259" key="1">
    <source>
        <dbReference type="PROSITE" id="PS51736"/>
    </source>
</evidence>
<dbReference type="Pfam" id="PF00239">
    <property type="entry name" value="Resolvase"/>
    <property type="match status" value="1"/>
</dbReference>
<dbReference type="InterPro" id="IPR006119">
    <property type="entry name" value="Resolv_N"/>
</dbReference>
<organism evidence="2">
    <name type="scientific">bioreactor metagenome</name>
    <dbReference type="NCBI Taxonomy" id="1076179"/>
    <lineage>
        <taxon>unclassified sequences</taxon>
        <taxon>metagenomes</taxon>
        <taxon>ecological metagenomes</taxon>
    </lineage>
</organism>
<sequence>MLTMIGAIAEFERENMLERQREGIALAKREGKYKGRQEKKAPDNFSDLYNQYRTRKLTKVKLAEICQASRPVLDKWIAEHEEKVSNGVLF</sequence>
<gene>
    <name evidence="2" type="ORF">SDC9_116148</name>
</gene>
<feature type="domain" description="Resolvase/invertase-type recombinase catalytic" evidence="1">
    <location>
        <begin position="1"/>
        <end position="31"/>
    </location>
</feature>
<comment type="caution">
    <text evidence="2">The sequence shown here is derived from an EMBL/GenBank/DDBJ whole genome shotgun (WGS) entry which is preliminary data.</text>
</comment>
<dbReference type="EMBL" id="VSSQ01022713">
    <property type="protein sequence ID" value="MPM69204.1"/>
    <property type="molecule type" value="Genomic_DNA"/>
</dbReference>
<dbReference type="Gene3D" id="3.40.50.1390">
    <property type="entry name" value="Resolvase, N-terminal catalytic domain"/>
    <property type="match status" value="1"/>
</dbReference>
<accession>A0A645C5I2</accession>
<dbReference type="InterPro" id="IPR036162">
    <property type="entry name" value="Resolvase-like_N_sf"/>
</dbReference>
<protein>
    <recommendedName>
        <fullName evidence="1">Resolvase/invertase-type recombinase catalytic domain-containing protein</fullName>
    </recommendedName>
</protein>
<dbReference type="SUPFAM" id="SSF53041">
    <property type="entry name" value="Resolvase-like"/>
    <property type="match status" value="1"/>
</dbReference>
<evidence type="ECO:0000313" key="2">
    <source>
        <dbReference type="EMBL" id="MPM69204.1"/>
    </source>
</evidence>